<dbReference type="Proteomes" id="UP000199607">
    <property type="component" value="Unassembled WGS sequence"/>
</dbReference>
<dbReference type="SUPFAM" id="SSF53756">
    <property type="entry name" value="UDP-Glycosyltransferase/glycogen phosphorylase"/>
    <property type="match status" value="1"/>
</dbReference>
<evidence type="ECO:0000313" key="3">
    <source>
        <dbReference type="Proteomes" id="UP000199607"/>
    </source>
</evidence>
<organism evidence="2 3">
    <name type="scientific">Halogranum rubrum</name>
    <dbReference type="NCBI Taxonomy" id="553466"/>
    <lineage>
        <taxon>Archaea</taxon>
        <taxon>Methanobacteriati</taxon>
        <taxon>Methanobacteriota</taxon>
        <taxon>Stenosarchaea group</taxon>
        <taxon>Halobacteria</taxon>
        <taxon>Halobacteriales</taxon>
        <taxon>Haloferacaceae</taxon>
    </lineage>
</organism>
<accession>A0A1I4BQ80</accession>
<dbReference type="Pfam" id="PF02350">
    <property type="entry name" value="Epimerase_2"/>
    <property type="match status" value="1"/>
</dbReference>
<dbReference type="EMBL" id="FOTC01000001">
    <property type="protein sequence ID" value="SFK70992.1"/>
    <property type="molecule type" value="Genomic_DNA"/>
</dbReference>
<dbReference type="PANTHER" id="PTHR43174">
    <property type="entry name" value="UDP-N-ACETYLGLUCOSAMINE 2-EPIMERASE"/>
    <property type="match status" value="1"/>
</dbReference>
<keyword evidence="3" id="KW-1185">Reference proteome</keyword>
<dbReference type="InterPro" id="IPR003331">
    <property type="entry name" value="UDP_GlcNAc_Epimerase_2_dom"/>
</dbReference>
<dbReference type="AlphaFoldDB" id="A0A1I4BQ80"/>
<feature type="domain" description="UDP-N-acetylglucosamine 2-epimerase" evidence="1">
    <location>
        <begin position="34"/>
        <end position="361"/>
    </location>
</feature>
<dbReference type="NCBIfam" id="TIGR00236">
    <property type="entry name" value="wecB"/>
    <property type="match status" value="1"/>
</dbReference>
<proteinExistence type="predicted"/>
<evidence type="ECO:0000259" key="1">
    <source>
        <dbReference type="Pfam" id="PF02350"/>
    </source>
</evidence>
<reference evidence="3" key="1">
    <citation type="submission" date="2016-10" db="EMBL/GenBank/DDBJ databases">
        <authorList>
            <person name="Varghese N."/>
            <person name="Submissions S."/>
        </authorList>
    </citation>
    <scope>NUCLEOTIDE SEQUENCE [LARGE SCALE GENOMIC DNA]</scope>
    <source>
        <strain evidence="3">CGMCC 1.7738</strain>
    </source>
</reference>
<protein>
    <submittedName>
        <fullName evidence="2">UDP-N-acetylglucosamine 2-epimerase (Non-hydrolysing)</fullName>
    </submittedName>
</protein>
<dbReference type="STRING" id="553466.SAMN04487950_0706"/>
<dbReference type="PANTHER" id="PTHR43174:SF1">
    <property type="entry name" value="UDP-N-ACETYLGLUCOSAMINE 2-EPIMERASE"/>
    <property type="match status" value="1"/>
</dbReference>
<dbReference type="RefSeq" id="WP_089865761.1">
    <property type="nucleotide sequence ID" value="NZ_FOTC01000001.1"/>
</dbReference>
<sequence>MSTQSTPTNVVIVLGTRPEIIKFAPVIRECIDREVPFTLVHTGQHYSPDLDEVFFDQLELPAPDVHLGVGSDSHGKQTAAMLEGVEEVLFDVEPDVVLVQGDTNSTLAGALAAAKLNIEVGHIEAGLRSFDREMPEETNRVVVDHIADYLFTPTSETREYLEREGLSDRIFVTGNTVVDAAHQYADVAAEKSTVLDELGLEPGEFYLLTAHRAENVDQLDRFSSLLDGVAQFADETGWDVVYPIHPRAQNRIDAFDLEVPDAIRLVEPLDFLDFLRLESTAALAFTDSGGVQEETCILGTPCVTLRYTTERPETVYVGANCLAGLDPVDIVDAGRQMLGKRPDWDVPFGDGRAAERILDLLTAPTSPTAGTIPAETPQ</sequence>
<evidence type="ECO:0000313" key="2">
    <source>
        <dbReference type="EMBL" id="SFK70992.1"/>
    </source>
</evidence>
<gene>
    <name evidence="2" type="ORF">SAMN04487950_0706</name>
</gene>
<dbReference type="InterPro" id="IPR029767">
    <property type="entry name" value="WecB-like"/>
</dbReference>
<dbReference type="Gene3D" id="3.40.50.2000">
    <property type="entry name" value="Glycogen Phosphorylase B"/>
    <property type="match status" value="2"/>
</dbReference>
<dbReference type="CDD" id="cd03786">
    <property type="entry name" value="GTB_UDP-GlcNAc_2-Epimerase"/>
    <property type="match status" value="1"/>
</dbReference>
<name>A0A1I4BQ80_9EURY</name>